<dbReference type="PANTHER" id="PTHR43143:SF1">
    <property type="entry name" value="SERINE_THREONINE-PROTEIN PHOSPHATASE CPPED1"/>
    <property type="match status" value="1"/>
</dbReference>
<dbReference type="AlphaFoldDB" id="A0A5K7S9P2"/>
<dbReference type="GO" id="GO:0016787">
    <property type="term" value="F:hydrolase activity"/>
    <property type="evidence" value="ECO:0007669"/>
    <property type="project" value="InterPro"/>
</dbReference>
<feature type="domain" description="Calcineurin-like phosphoesterase" evidence="1">
    <location>
        <begin position="61"/>
        <end position="232"/>
    </location>
</feature>
<protein>
    <submittedName>
        <fullName evidence="2">Calcineurin superfamily phosphohydrolase</fullName>
    </submittedName>
</protein>
<dbReference type="EMBL" id="AP018694">
    <property type="protein sequence ID" value="BBE18303.1"/>
    <property type="molecule type" value="Genomic_DNA"/>
</dbReference>
<accession>A0A5K7S9P2</accession>
<dbReference type="RefSeq" id="WP_318351223.1">
    <property type="nucleotide sequence ID" value="NZ_AP018694.1"/>
</dbReference>
<dbReference type="PROSITE" id="PS51257">
    <property type="entry name" value="PROKAR_LIPOPROTEIN"/>
    <property type="match status" value="1"/>
</dbReference>
<dbReference type="InterPro" id="IPR004843">
    <property type="entry name" value="Calcineurin-like_PHP"/>
</dbReference>
<evidence type="ECO:0000313" key="3">
    <source>
        <dbReference type="Proteomes" id="UP001193389"/>
    </source>
</evidence>
<gene>
    <name evidence="2" type="ORF">AQPE_2465</name>
</gene>
<dbReference type="InterPro" id="IPR051918">
    <property type="entry name" value="STPP_CPPED1"/>
</dbReference>
<dbReference type="InterPro" id="IPR029052">
    <property type="entry name" value="Metallo-depent_PP-like"/>
</dbReference>
<name>A0A5K7S9P2_9BACT</name>
<dbReference type="Gene3D" id="3.60.21.10">
    <property type="match status" value="1"/>
</dbReference>
<organism evidence="2 3">
    <name type="scientific">Aquipluma nitroreducens</name>
    <dbReference type="NCBI Taxonomy" id="2010828"/>
    <lineage>
        <taxon>Bacteria</taxon>
        <taxon>Pseudomonadati</taxon>
        <taxon>Bacteroidota</taxon>
        <taxon>Bacteroidia</taxon>
        <taxon>Marinilabiliales</taxon>
        <taxon>Prolixibacteraceae</taxon>
        <taxon>Aquipluma</taxon>
    </lineage>
</organism>
<proteinExistence type="predicted"/>
<dbReference type="Pfam" id="PF00149">
    <property type="entry name" value="Metallophos"/>
    <property type="match status" value="1"/>
</dbReference>
<evidence type="ECO:0000259" key="1">
    <source>
        <dbReference type="Pfam" id="PF00149"/>
    </source>
</evidence>
<reference evidence="2" key="1">
    <citation type="journal article" date="2020" name="Int. J. Syst. Evol. Microbiol.">
        <title>Aquipluma nitroreducens gen. nov. sp. nov., a novel facultatively anaerobic bacterium isolated from a freshwater lake.</title>
        <authorList>
            <person name="Watanabe M."/>
            <person name="Kojima H."/>
            <person name="Fukui M."/>
        </authorList>
    </citation>
    <scope>NUCLEOTIDE SEQUENCE</scope>
    <source>
        <strain evidence="2">MeG22</strain>
    </source>
</reference>
<keyword evidence="3" id="KW-1185">Reference proteome</keyword>
<sequence length="273" mass="31886">MKTIYWRQVGIAQFLLLVLLLASCNLIEYHPYDLNSKNQPSNLNETYISRIEALSDEKDTIRFVFMGDTQRYYDETSDFVNSVNKRSDIDFVIHGGDITDFGMSKEYLWIHDIMKNLKVPYVALIGNHDVLGHGKEVYNKIYGDFNFSFKFRKTRFICLNTNALEFDYSTPVPDFDYMAGFLNDTASIDRTVVVMHSPPFDDQFNNNSGSMFNYLLEHYNNLLFCLHAHRHELSVNDYYKNGILYYGCDDISGRNYLLFTLVGNSYSYRVVNF</sequence>
<dbReference type="PANTHER" id="PTHR43143">
    <property type="entry name" value="METALLOPHOSPHOESTERASE, CALCINEURIN SUPERFAMILY"/>
    <property type="match status" value="1"/>
</dbReference>
<dbReference type="SUPFAM" id="SSF56300">
    <property type="entry name" value="Metallo-dependent phosphatases"/>
    <property type="match status" value="1"/>
</dbReference>
<dbReference type="KEGG" id="anf:AQPE_2465"/>
<evidence type="ECO:0000313" key="2">
    <source>
        <dbReference type="EMBL" id="BBE18303.1"/>
    </source>
</evidence>
<dbReference type="Proteomes" id="UP001193389">
    <property type="component" value="Chromosome"/>
</dbReference>